<proteinExistence type="predicted"/>
<dbReference type="PANTHER" id="PTHR21879:SF15">
    <property type="entry name" value="OSIRIS 21"/>
    <property type="match status" value="1"/>
</dbReference>
<feature type="compositionally biased region" description="Gly residues" evidence="1">
    <location>
        <begin position="169"/>
        <end position="179"/>
    </location>
</feature>
<dbReference type="InterPro" id="IPR012464">
    <property type="entry name" value="DUF1676"/>
</dbReference>
<name>A0A0A1XFD6_ZEUCU</name>
<dbReference type="GeneID" id="105216278"/>
<feature type="transmembrane region" description="Helical" evidence="2">
    <location>
        <begin position="191"/>
        <end position="211"/>
    </location>
</feature>
<dbReference type="Pfam" id="PF07898">
    <property type="entry name" value="DUF1676"/>
    <property type="match status" value="1"/>
</dbReference>
<protein>
    <submittedName>
        <fullName evidence="4">Pentafunctional AROM polypeptide</fullName>
    </submittedName>
</protein>
<gene>
    <name evidence="4" type="primary">SS1G_13550</name>
    <name evidence="4" type="ORF">g.58294</name>
</gene>
<keyword evidence="2" id="KW-0812">Transmembrane</keyword>
<keyword evidence="3" id="KW-0732">Signal</keyword>
<evidence type="ECO:0000256" key="2">
    <source>
        <dbReference type="SAM" id="Phobius"/>
    </source>
</evidence>
<dbReference type="OrthoDB" id="7303967at2759"/>
<feature type="compositionally biased region" description="Low complexity" evidence="1">
    <location>
        <begin position="35"/>
        <end position="47"/>
    </location>
</feature>
<evidence type="ECO:0000256" key="1">
    <source>
        <dbReference type="SAM" id="MobiDB-lite"/>
    </source>
</evidence>
<keyword evidence="2" id="KW-1133">Transmembrane helix</keyword>
<keyword evidence="2" id="KW-0472">Membrane</keyword>
<evidence type="ECO:0000256" key="3">
    <source>
        <dbReference type="SAM" id="SignalP"/>
    </source>
</evidence>
<dbReference type="AlphaFoldDB" id="A0A0A1XFD6"/>
<feature type="region of interest" description="Disordered" evidence="1">
    <location>
        <begin position="27"/>
        <end position="47"/>
    </location>
</feature>
<reference evidence="4" key="1">
    <citation type="submission" date="2014-11" db="EMBL/GenBank/DDBJ databases">
        <authorList>
            <person name="Geib S."/>
        </authorList>
    </citation>
    <scope>NUCLEOTIDE SEQUENCE</scope>
</reference>
<dbReference type="PANTHER" id="PTHR21879">
    <property type="entry name" value="FI03362P-RELATED-RELATED"/>
    <property type="match status" value="1"/>
</dbReference>
<evidence type="ECO:0000313" key="4">
    <source>
        <dbReference type="EMBL" id="JAD09650.1"/>
    </source>
</evidence>
<feature type="chain" id="PRO_5001994872" evidence="3">
    <location>
        <begin position="26"/>
        <end position="295"/>
    </location>
</feature>
<dbReference type="GO" id="GO:0016020">
    <property type="term" value="C:membrane"/>
    <property type="evidence" value="ECO:0007669"/>
    <property type="project" value="TreeGrafter"/>
</dbReference>
<organism evidence="4">
    <name type="scientific">Zeugodacus cucurbitae</name>
    <name type="common">Melon fruit fly</name>
    <name type="synonym">Bactrocera cucurbitae</name>
    <dbReference type="NCBI Taxonomy" id="28588"/>
    <lineage>
        <taxon>Eukaryota</taxon>
        <taxon>Metazoa</taxon>
        <taxon>Ecdysozoa</taxon>
        <taxon>Arthropoda</taxon>
        <taxon>Hexapoda</taxon>
        <taxon>Insecta</taxon>
        <taxon>Pterygota</taxon>
        <taxon>Neoptera</taxon>
        <taxon>Endopterygota</taxon>
        <taxon>Diptera</taxon>
        <taxon>Brachycera</taxon>
        <taxon>Muscomorpha</taxon>
        <taxon>Tephritoidea</taxon>
        <taxon>Tephritidae</taxon>
        <taxon>Zeugodacus</taxon>
        <taxon>Zeugodacus</taxon>
    </lineage>
</organism>
<feature type="region of interest" description="Disordered" evidence="1">
    <location>
        <begin position="165"/>
        <end position="188"/>
    </location>
</feature>
<sequence length="295" mass="32488">MRLSNTIEWLLIAITISLILDTTTARHHHQHQRRQQNQPQQTQTKHTQFAKRQGRAAAAAATTTSSWFGPEFMIARRVYEDCQEKNDFVGCLKQKALHALSRALEQDSIKIVDGLVLEKQNSTEKESIITAMADGRTLNSLSTIDRALLAKIDKLTRTHALKMDMSQGRGHGGGDGDGGGMKKKKGDQGGGMKYVIAALLTAMGIAGPLGLKALAAIAIKALVISKVALTIAGIIALKKLFTHDHQEESSFQVHAGEHNRRNTYVIRPVNKSNQPTAAAGVSQYSDPYRYYYEYH</sequence>
<accession>A0A0A1XFD6</accession>
<dbReference type="EMBL" id="GBXI01004642">
    <property type="protein sequence ID" value="JAD09650.1"/>
    <property type="molecule type" value="Transcribed_RNA"/>
</dbReference>
<reference evidence="4" key="2">
    <citation type="journal article" date="2015" name="Gigascience">
        <title>Reconstructing a comprehensive transcriptome assembly of a white-pupal translocated strain of the pest fruit fly Bactrocera cucurbitae.</title>
        <authorList>
            <person name="Sim S.B."/>
            <person name="Calla B."/>
            <person name="Hall B."/>
            <person name="DeRego T."/>
            <person name="Geib S.M."/>
        </authorList>
    </citation>
    <scope>NUCLEOTIDE SEQUENCE</scope>
</reference>
<feature type="signal peptide" evidence="3">
    <location>
        <begin position="1"/>
        <end position="25"/>
    </location>
</feature>
<feature type="transmembrane region" description="Helical" evidence="2">
    <location>
        <begin position="217"/>
        <end position="237"/>
    </location>
</feature>